<sequence>MATGITKIRTKDSDDNNLVEEFKKQTDCGDCTTPTWISPQNRTRIYPPDNTAAIVVDVRNNKGAVNIHKKDSSEFVDMVGTEESGKLVIVPWNNSWFYYSVGSLKVGYIAKQ</sequence>
<organism evidence="1 2">
    <name type="scientific">Zopfia rhizophila CBS 207.26</name>
    <dbReference type="NCBI Taxonomy" id="1314779"/>
    <lineage>
        <taxon>Eukaryota</taxon>
        <taxon>Fungi</taxon>
        <taxon>Dikarya</taxon>
        <taxon>Ascomycota</taxon>
        <taxon>Pezizomycotina</taxon>
        <taxon>Dothideomycetes</taxon>
        <taxon>Dothideomycetes incertae sedis</taxon>
        <taxon>Zopfiaceae</taxon>
        <taxon>Zopfia</taxon>
    </lineage>
</organism>
<proteinExistence type="predicted"/>
<accession>A0A6A6D7E5</accession>
<gene>
    <name evidence="1" type="ORF">K469DRAFT_702363</name>
</gene>
<protein>
    <submittedName>
        <fullName evidence="1">Uncharacterized protein</fullName>
    </submittedName>
</protein>
<dbReference type="AlphaFoldDB" id="A0A6A6D7E5"/>
<keyword evidence="2" id="KW-1185">Reference proteome</keyword>
<reference evidence="1" key="1">
    <citation type="journal article" date="2020" name="Stud. Mycol.">
        <title>101 Dothideomycetes genomes: a test case for predicting lifestyles and emergence of pathogens.</title>
        <authorList>
            <person name="Haridas S."/>
            <person name="Albert R."/>
            <person name="Binder M."/>
            <person name="Bloem J."/>
            <person name="Labutti K."/>
            <person name="Salamov A."/>
            <person name="Andreopoulos B."/>
            <person name="Baker S."/>
            <person name="Barry K."/>
            <person name="Bills G."/>
            <person name="Bluhm B."/>
            <person name="Cannon C."/>
            <person name="Castanera R."/>
            <person name="Culley D."/>
            <person name="Daum C."/>
            <person name="Ezra D."/>
            <person name="Gonzalez J."/>
            <person name="Henrissat B."/>
            <person name="Kuo A."/>
            <person name="Liang C."/>
            <person name="Lipzen A."/>
            <person name="Lutzoni F."/>
            <person name="Magnuson J."/>
            <person name="Mondo S."/>
            <person name="Nolan M."/>
            <person name="Ohm R."/>
            <person name="Pangilinan J."/>
            <person name="Park H.-J."/>
            <person name="Ramirez L."/>
            <person name="Alfaro M."/>
            <person name="Sun H."/>
            <person name="Tritt A."/>
            <person name="Yoshinaga Y."/>
            <person name="Zwiers L.-H."/>
            <person name="Turgeon B."/>
            <person name="Goodwin S."/>
            <person name="Spatafora J."/>
            <person name="Crous P."/>
            <person name="Grigoriev I."/>
        </authorList>
    </citation>
    <scope>NUCLEOTIDE SEQUENCE</scope>
    <source>
        <strain evidence="1">CBS 207.26</strain>
    </source>
</reference>
<evidence type="ECO:0000313" key="2">
    <source>
        <dbReference type="Proteomes" id="UP000800200"/>
    </source>
</evidence>
<dbReference type="OrthoDB" id="5228066at2759"/>
<name>A0A6A6D7E5_9PEZI</name>
<evidence type="ECO:0000313" key="1">
    <source>
        <dbReference type="EMBL" id="KAF2175341.1"/>
    </source>
</evidence>
<dbReference type="EMBL" id="ML994736">
    <property type="protein sequence ID" value="KAF2175341.1"/>
    <property type="molecule type" value="Genomic_DNA"/>
</dbReference>
<dbReference type="Proteomes" id="UP000800200">
    <property type="component" value="Unassembled WGS sequence"/>
</dbReference>